<dbReference type="OrthoDB" id="6509636at2759"/>
<keyword evidence="4" id="KW-0436">Ligase</keyword>
<feature type="domain" description="AMP-binding enzyme C-terminal" evidence="3">
    <location>
        <begin position="462"/>
        <end position="548"/>
    </location>
</feature>
<dbReference type="STRING" id="68775.A0A5C3LV95"/>
<dbReference type="InterPro" id="IPR025110">
    <property type="entry name" value="AMP-bd_C"/>
</dbReference>
<sequence>MTEFRSPYPLPAIPDDMSIPQFMFSSDFRKRPNRPTNVPFFIEDDTGRPIDFFQVHERTNGLANALSIKWNIGKDDIVCIFSPNHVDYAVAIWAVHTLGGVVTPANPGYTTDELSHQLRTTEARLIITHPSSLAIARSAALAVGMAIDRIVILNDNSHLPDSEASVDDLVEFGARKPVSYLVQRFKSGEARTRLAFLSFSSGTTGKPKAVAIPHYSVIANIIQMATHYRLHDPAWTDKRMNPGDIAIAVLPFFHIYGLVVIMHYLLFCGMSLVVVPKFNLADFLRSVVRHRVTHLYVVPPQIVLLCKHPSVKIYNFKHVKFCMSGAAPLSGELMKKMAEVLPNAVIGQGYGLTETSTSISNVSPDQKFGTIGSAGKLIPGVVARVIKHDGSFAAEGERGELMVSGPSIALGYYKNPEATKETFVDGWVHTGDEVIIKDLEVFIVDRIKEIIKVKGFQVAPAELEGHLLLHPAVIDACVVGIPDEYSGELPLAYVVLNPEVRQHSRDLKNASILKTAIAQHVSDSKVHYKWLRGGIEFIDVIPKNPSGKILRRVLRERARATKVISGDSGFEMRPKL</sequence>
<dbReference type="Gene3D" id="3.40.50.12780">
    <property type="entry name" value="N-terminal domain of ligase-like"/>
    <property type="match status" value="1"/>
</dbReference>
<feature type="transmembrane region" description="Helical" evidence="1">
    <location>
        <begin position="245"/>
        <end position="267"/>
    </location>
</feature>
<dbReference type="PANTHER" id="PTHR24096">
    <property type="entry name" value="LONG-CHAIN-FATTY-ACID--COA LIGASE"/>
    <property type="match status" value="1"/>
</dbReference>
<keyword evidence="1" id="KW-1133">Transmembrane helix</keyword>
<dbReference type="Gene3D" id="3.30.300.30">
    <property type="match status" value="1"/>
</dbReference>
<evidence type="ECO:0000259" key="2">
    <source>
        <dbReference type="Pfam" id="PF00501"/>
    </source>
</evidence>
<dbReference type="Proteomes" id="UP000308652">
    <property type="component" value="Unassembled WGS sequence"/>
</dbReference>
<keyword evidence="1" id="KW-0812">Transmembrane</keyword>
<name>A0A5C3LV95_9AGAR</name>
<gene>
    <name evidence="4" type="ORF">BDQ12DRAFT_736636</name>
</gene>
<accession>A0A5C3LV95</accession>
<proteinExistence type="predicted"/>
<dbReference type="InterPro" id="IPR000873">
    <property type="entry name" value="AMP-dep_synth/lig_dom"/>
</dbReference>
<evidence type="ECO:0000259" key="3">
    <source>
        <dbReference type="Pfam" id="PF13193"/>
    </source>
</evidence>
<dbReference type="PROSITE" id="PS00455">
    <property type="entry name" value="AMP_BINDING"/>
    <property type="match status" value="1"/>
</dbReference>
<reference evidence="4 5" key="1">
    <citation type="journal article" date="2019" name="Nat. Ecol. Evol.">
        <title>Megaphylogeny resolves global patterns of mushroom evolution.</title>
        <authorList>
            <person name="Varga T."/>
            <person name="Krizsan K."/>
            <person name="Foldi C."/>
            <person name="Dima B."/>
            <person name="Sanchez-Garcia M."/>
            <person name="Sanchez-Ramirez S."/>
            <person name="Szollosi G.J."/>
            <person name="Szarkandi J.G."/>
            <person name="Papp V."/>
            <person name="Albert L."/>
            <person name="Andreopoulos W."/>
            <person name="Angelini C."/>
            <person name="Antonin V."/>
            <person name="Barry K.W."/>
            <person name="Bougher N.L."/>
            <person name="Buchanan P."/>
            <person name="Buyck B."/>
            <person name="Bense V."/>
            <person name="Catcheside P."/>
            <person name="Chovatia M."/>
            <person name="Cooper J."/>
            <person name="Damon W."/>
            <person name="Desjardin D."/>
            <person name="Finy P."/>
            <person name="Geml J."/>
            <person name="Haridas S."/>
            <person name="Hughes K."/>
            <person name="Justo A."/>
            <person name="Karasinski D."/>
            <person name="Kautmanova I."/>
            <person name="Kiss B."/>
            <person name="Kocsube S."/>
            <person name="Kotiranta H."/>
            <person name="LaButti K.M."/>
            <person name="Lechner B.E."/>
            <person name="Liimatainen K."/>
            <person name="Lipzen A."/>
            <person name="Lukacs Z."/>
            <person name="Mihaltcheva S."/>
            <person name="Morgado L.N."/>
            <person name="Niskanen T."/>
            <person name="Noordeloos M.E."/>
            <person name="Ohm R.A."/>
            <person name="Ortiz-Santana B."/>
            <person name="Ovrebo C."/>
            <person name="Racz N."/>
            <person name="Riley R."/>
            <person name="Savchenko A."/>
            <person name="Shiryaev A."/>
            <person name="Soop K."/>
            <person name="Spirin V."/>
            <person name="Szebenyi C."/>
            <person name="Tomsovsky M."/>
            <person name="Tulloss R.E."/>
            <person name="Uehling J."/>
            <person name="Grigoriev I.V."/>
            <person name="Vagvolgyi C."/>
            <person name="Papp T."/>
            <person name="Martin F.M."/>
            <person name="Miettinen O."/>
            <person name="Hibbett D.S."/>
            <person name="Nagy L.G."/>
        </authorList>
    </citation>
    <scope>NUCLEOTIDE SEQUENCE [LARGE SCALE GENOMIC DNA]</scope>
    <source>
        <strain evidence="4 5">CBS 166.37</strain>
    </source>
</reference>
<dbReference type="InterPro" id="IPR042099">
    <property type="entry name" value="ANL_N_sf"/>
</dbReference>
<keyword evidence="1" id="KW-0472">Membrane</keyword>
<dbReference type="InterPro" id="IPR045851">
    <property type="entry name" value="AMP-bd_C_sf"/>
</dbReference>
<dbReference type="InterPro" id="IPR020845">
    <property type="entry name" value="AMP-binding_CS"/>
</dbReference>
<dbReference type="Pfam" id="PF13193">
    <property type="entry name" value="AMP-binding_C"/>
    <property type="match status" value="1"/>
</dbReference>
<dbReference type="EMBL" id="ML213611">
    <property type="protein sequence ID" value="TFK36900.1"/>
    <property type="molecule type" value="Genomic_DNA"/>
</dbReference>
<evidence type="ECO:0000313" key="4">
    <source>
        <dbReference type="EMBL" id="TFK36900.1"/>
    </source>
</evidence>
<dbReference type="GO" id="GO:0016405">
    <property type="term" value="F:CoA-ligase activity"/>
    <property type="evidence" value="ECO:0007669"/>
    <property type="project" value="TreeGrafter"/>
</dbReference>
<evidence type="ECO:0000313" key="5">
    <source>
        <dbReference type="Proteomes" id="UP000308652"/>
    </source>
</evidence>
<feature type="domain" description="AMP-dependent synthetase/ligase" evidence="2">
    <location>
        <begin position="29"/>
        <end position="413"/>
    </location>
</feature>
<dbReference type="PANTHER" id="PTHR24096:SF422">
    <property type="entry name" value="BCDNA.GH02901"/>
    <property type="match status" value="1"/>
</dbReference>
<dbReference type="SUPFAM" id="SSF56801">
    <property type="entry name" value="Acetyl-CoA synthetase-like"/>
    <property type="match status" value="1"/>
</dbReference>
<dbReference type="CDD" id="cd05911">
    <property type="entry name" value="Firefly_Luc_like"/>
    <property type="match status" value="1"/>
</dbReference>
<dbReference type="AlphaFoldDB" id="A0A5C3LV95"/>
<evidence type="ECO:0000256" key="1">
    <source>
        <dbReference type="SAM" id="Phobius"/>
    </source>
</evidence>
<organism evidence="4 5">
    <name type="scientific">Crucibulum laeve</name>
    <dbReference type="NCBI Taxonomy" id="68775"/>
    <lineage>
        <taxon>Eukaryota</taxon>
        <taxon>Fungi</taxon>
        <taxon>Dikarya</taxon>
        <taxon>Basidiomycota</taxon>
        <taxon>Agaricomycotina</taxon>
        <taxon>Agaricomycetes</taxon>
        <taxon>Agaricomycetidae</taxon>
        <taxon>Agaricales</taxon>
        <taxon>Agaricineae</taxon>
        <taxon>Nidulariaceae</taxon>
        <taxon>Crucibulum</taxon>
    </lineage>
</organism>
<protein>
    <submittedName>
        <fullName evidence="4">Amp dependent CoA ligase</fullName>
    </submittedName>
</protein>
<keyword evidence="5" id="KW-1185">Reference proteome</keyword>
<dbReference type="Pfam" id="PF00501">
    <property type="entry name" value="AMP-binding"/>
    <property type="match status" value="1"/>
</dbReference>